<proteinExistence type="inferred from homology"/>
<dbReference type="EMBL" id="SDHZ01000001">
    <property type="protein sequence ID" value="RXK86112.1"/>
    <property type="molecule type" value="Genomic_DNA"/>
</dbReference>
<dbReference type="UniPathway" id="UPA00077">
    <property type="reaction ID" value="UER00154"/>
</dbReference>
<dbReference type="OrthoDB" id="9803748at2"/>
<organism evidence="8 9">
    <name type="scientific">Filimonas effusa</name>
    <dbReference type="NCBI Taxonomy" id="2508721"/>
    <lineage>
        <taxon>Bacteria</taxon>
        <taxon>Pseudomonadati</taxon>
        <taxon>Bacteroidota</taxon>
        <taxon>Chitinophagia</taxon>
        <taxon>Chitinophagales</taxon>
        <taxon>Chitinophagaceae</taxon>
        <taxon>Filimonas</taxon>
    </lineage>
</organism>
<dbReference type="PANTHER" id="PTHR42844:SF1">
    <property type="entry name" value="DIHYDRONEOPTERIN ALDOLASE 1-RELATED"/>
    <property type="match status" value="1"/>
</dbReference>
<dbReference type="Gene3D" id="3.30.1130.10">
    <property type="match status" value="1"/>
</dbReference>
<dbReference type="EC" id="4.1.2.25" evidence="6"/>
<dbReference type="Proteomes" id="UP000290545">
    <property type="component" value="Unassembled WGS sequence"/>
</dbReference>
<keyword evidence="5 6" id="KW-0456">Lyase</keyword>
<evidence type="ECO:0000259" key="7">
    <source>
        <dbReference type="SMART" id="SM00905"/>
    </source>
</evidence>
<reference evidence="8 9" key="1">
    <citation type="submission" date="2019-01" db="EMBL/GenBank/DDBJ databases">
        <title>Filimonas sp. strain TTM-71.</title>
        <authorList>
            <person name="Chen W.-M."/>
        </authorList>
    </citation>
    <scope>NUCLEOTIDE SEQUENCE [LARGE SCALE GENOMIC DNA]</scope>
    <source>
        <strain evidence="8 9">TTM-71</strain>
    </source>
</reference>
<evidence type="ECO:0000256" key="1">
    <source>
        <dbReference type="ARBA" id="ARBA00001353"/>
    </source>
</evidence>
<name>A0A4Q1D9P7_9BACT</name>
<accession>A0A4Q1D9P7</accession>
<evidence type="ECO:0000256" key="6">
    <source>
        <dbReference type="RuleBase" id="RU362079"/>
    </source>
</evidence>
<sequence>MLTIHLNKLRFFAYHGLYEEETVAGEEFELDVHLQYIPATLPIHHVKETVDYTGVYKLIKERMARPELFLETLAYHIAEDIFTNFPAVLSVDITVTKLRPPVVNFTGNISVQYVVNRSAV</sequence>
<dbReference type="InterPro" id="IPR043133">
    <property type="entry name" value="GTP-CH-I_C/QueF"/>
</dbReference>
<evidence type="ECO:0000256" key="2">
    <source>
        <dbReference type="ARBA" id="ARBA00005013"/>
    </source>
</evidence>
<evidence type="ECO:0000313" key="9">
    <source>
        <dbReference type="Proteomes" id="UP000290545"/>
    </source>
</evidence>
<comment type="function">
    <text evidence="6">Catalyzes the conversion of 7,8-dihydroneopterin to 6-hydroxymethyl-7,8-dihydropterin.</text>
</comment>
<comment type="pathway">
    <text evidence="2 6">Cofactor biosynthesis; tetrahydrofolate biosynthesis; 2-amino-4-hydroxy-6-hydroxymethyl-7,8-dihydropteridine diphosphate from 7,8-dihydroneopterin triphosphate: step 3/4.</text>
</comment>
<dbReference type="GO" id="GO:0005737">
    <property type="term" value="C:cytoplasm"/>
    <property type="evidence" value="ECO:0007669"/>
    <property type="project" value="TreeGrafter"/>
</dbReference>
<dbReference type="NCBIfam" id="TIGR00526">
    <property type="entry name" value="folB_dom"/>
    <property type="match status" value="1"/>
</dbReference>
<dbReference type="PANTHER" id="PTHR42844">
    <property type="entry name" value="DIHYDRONEOPTERIN ALDOLASE 1-RELATED"/>
    <property type="match status" value="1"/>
</dbReference>
<evidence type="ECO:0000256" key="3">
    <source>
        <dbReference type="ARBA" id="ARBA00005708"/>
    </source>
</evidence>
<comment type="similarity">
    <text evidence="3 6">Belongs to the DHNA family.</text>
</comment>
<feature type="domain" description="Dihydroneopterin aldolase/epimerase" evidence="7">
    <location>
        <begin position="4"/>
        <end position="115"/>
    </location>
</feature>
<dbReference type="Pfam" id="PF02152">
    <property type="entry name" value="FolB"/>
    <property type="match status" value="1"/>
</dbReference>
<keyword evidence="4 6" id="KW-0289">Folate biosynthesis</keyword>
<dbReference type="SUPFAM" id="SSF55620">
    <property type="entry name" value="Tetrahydrobiopterin biosynthesis enzymes-like"/>
    <property type="match status" value="1"/>
</dbReference>
<evidence type="ECO:0000256" key="4">
    <source>
        <dbReference type="ARBA" id="ARBA00022909"/>
    </source>
</evidence>
<comment type="caution">
    <text evidence="8">The sequence shown here is derived from an EMBL/GenBank/DDBJ whole genome shotgun (WGS) entry which is preliminary data.</text>
</comment>
<dbReference type="GO" id="GO:0004150">
    <property type="term" value="F:dihydroneopterin aldolase activity"/>
    <property type="evidence" value="ECO:0007669"/>
    <property type="project" value="UniProtKB-UniRule"/>
</dbReference>
<evidence type="ECO:0000313" key="8">
    <source>
        <dbReference type="EMBL" id="RXK86112.1"/>
    </source>
</evidence>
<dbReference type="NCBIfam" id="TIGR00525">
    <property type="entry name" value="folB"/>
    <property type="match status" value="1"/>
</dbReference>
<dbReference type="RefSeq" id="WP_129001862.1">
    <property type="nucleotide sequence ID" value="NZ_SDHZ01000001.1"/>
</dbReference>
<dbReference type="InterPro" id="IPR006156">
    <property type="entry name" value="Dihydroneopterin_aldolase"/>
</dbReference>
<dbReference type="GO" id="GO:0046656">
    <property type="term" value="P:folic acid biosynthetic process"/>
    <property type="evidence" value="ECO:0007669"/>
    <property type="project" value="UniProtKB-UniRule"/>
</dbReference>
<dbReference type="GO" id="GO:0046654">
    <property type="term" value="P:tetrahydrofolate biosynthetic process"/>
    <property type="evidence" value="ECO:0007669"/>
    <property type="project" value="UniProtKB-UniRule"/>
</dbReference>
<dbReference type="AlphaFoldDB" id="A0A4Q1D9P7"/>
<gene>
    <name evidence="8" type="primary">folB</name>
    <name evidence="8" type="ORF">ESB13_04690</name>
</gene>
<dbReference type="SMART" id="SM00905">
    <property type="entry name" value="FolB"/>
    <property type="match status" value="1"/>
</dbReference>
<protein>
    <recommendedName>
        <fullName evidence="6">7,8-dihydroneopterin aldolase</fullName>
        <ecNumber evidence="6">4.1.2.25</ecNumber>
    </recommendedName>
</protein>
<comment type="catalytic activity">
    <reaction evidence="1 6">
        <text>7,8-dihydroneopterin = 6-hydroxymethyl-7,8-dihydropterin + glycolaldehyde</text>
        <dbReference type="Rhea" id="RHEA:10540"/>
        <dbReference type="ChEBI" id="CHEBI:17001"/>
        <dbReference type="ChEBI" id="CHEBI:17071"/>
        <dbReference type="ChEBI" id="CHEBI:44841"/>
        <dbReference type="EC" id="4.1.2.25"/>
    </reaction>
</comment>
<keyword evidence="9" id="KW-1185">Reference proteome</keyword>
<evidence type="ECO:0000256" key="5">
    <source>
        <dbReference type="ARBA" id="ARBA00023239"/>
    </source>
</evidence>
<dbReference type="InterPro" id="IPR006157">
    <property type="entry name" value="FolB_dom"/>
</dbReference>